<keyword evidence="4" id="KW-1185">Reference proteome</keyword>
<feature type="region of interest" description="Disordered" evidence="1">
    <location>
        <begin position="87"/>
        <end position="108"/>
    </location>
</feature>
<dbReference type="Proteomes" id="UP000316426">
    <property type="component" value="Chromosome"/>
</dbReference>
<feature type="transmembrane region" description="Helical" evidence="2">
    <location>
        <begin position="28"/>
        <end position="50"/>
    </location>
</feature>
<dbReference type="RefSeq" id="WP_197529800.1">
    <property type="nucleotide sequence ID" value="NZ_CP036349.1"/>
</dbReference>
<reference evidence="3 4" key="1">
    <citation type="submission" date="2019-02" db="EMBL/GenBank/DDBJ databases">
        <title>Deep-cultivation of Planctomycetes and their phenomic and genomic characterization uncovers novel biology.</title>
        <authorList>
            <person name="Wiegand S."/>
            <person name="Jogler M."/>
            <person name="Boedeker C."/>
            <person name="Pinto D."/>
            <person name="Vollmers J."/>
            <person name="Rivas-Marin E."/>
            <person name="Kohn T."/>
            <person name="Peeters S.H."/>
            <person name="Heuer A."/>
            <person name="Rast P."/>
            <person name="Oberbeckmann S."/>
            <person name="Bunk B."/>
            <person name="Jeske O."/>
            <person name="Meyerdierks A."/>
            <person name="Storesund J.E."/>
            <person name="Kallscheuer N."/>
            <person name="Luecker S."/>
            <person name="Lage O.M."/>
            <person name="Pohl T."/>
            <person name="Merkel B.J."/>
            <person name="Hornburger P."/>
            <person name="Mueller R.-W."/>
            <person name="Bruemmer F."/>
            <person name="Labrenz M."/>
            <person name="Spormann A.M."/>
            <person name="Op den Camp H."/>
            <person name="Overmann J."/>
            <person name="Amann R."/>
            <person name="Jetten M.S.M."/>
            <person name="Mascher T."/>
            <person name="Medema M.H."/>
            <person name="Devos D.P."/>
            <person name="Kaster A.-K."/>
            <person name="Ovreas L."/>
            <person name="Rohde M."/>
            <person name="Galperin M.Y."/>
            <person name="Jogler C."/>
        </authorList>
    </citation>
    <scope>NUCLEOTIDE SEQUENCE [LARGE SCALE GENOMIC DNA]</scope>
    <source>
        <strain evidence="3 4">Spa11</strain>
    </source>
</reference>
<gene>
    <name evidence="3" type="ORF">Spa11_14520</name>
</gene>
<proteinExistence type="predicted"/>
<evidence type="ECO:0000313" key="3">
    <source>
        <dbReference type="EMBL" id="QDV73256.1"/>
    </source>
</evidence>
<organism evidence="3 4">
    <name type="scientific">Botrimarina mediterranea</name>
    <dbReference type="NCBI Taxonomy" id="2528022"/>
    <lineage>
        <taxon>Bacteria</taxon>
        <taxon>Pseudomonadati</taxon>
        <taxon>Planctomycetota</taxon>
        <taxon>Planctomycetia</taxon>
        <taxon>Pirellulales</taxon>
        <taxon>Lacipirellulaceae</taxon>
        <taxon>Botrimarina</taxon>
    </lineage>
</organism>
<dbReference type="EMBL" id="CP036349">
    <property type="protein sequence ID" value="QDV73256.1"/>
    <property type="molecule type" value="Genomic_DNA"/>
</dbReference>
<evidence type="ECO:0000256" key="2">
    <source>
        <dbReference type="SAM" id="Phobius"/>
    </source>
</evidence>
<evidence type="ECO:0000256" key="1">
    <source>
        <dbReference type="SAM" id="MobiDB-lite"/>
    </source>
</evidence>
<protein>
    <submittedName>
        <fullName evidence="3">Uncharacterized protein</fullName>
    </submittedName>
</protein>
<accession>A0A518K636</accession>
<keyword evidence="2" id="KW-0472">Membrane</keyword>
<sequence length="108" mass="11643">MWIDGLQAQPMFLAQATAVPLLDPPTRAVLLMSLLAFILLGLGLMAGAMLGGRWVRRLGSVDLRKPLPLRRSAAEMREPLPAMLRGVPWQESGDTQAADHGGADTVSR</sequence>
<evidence type="ECO:0000313" key="4">
    <source>
        <dbReference type="Proteomes" id="UP000316426"/>
    </source>
</evidence>
<keyword evidence="2" id="KW-0812">Transmembrane</keyword>
<dbReference type="AlphaFoldDB" id="A0A518K636"/>
<dbReference type="KEGG" id="bmei:Spa11_14520"/>
<keyword evidence="2" id="KW-1133">Transmembrane helix</keyword>
<name>A0A518K636_9BACT</name>